<keyword evidence="2 5" id="KW-0812">Transmembrane</keyword>
<evidence type="ECO:0000256" key="5">
    <source>
        <dbReference type="SAM" id="Phobius"/>
    </source>
</evidence>
<evidence type="ECO:0000313" key="6">
    <source>
        <dbReference type="EMBL" id="MXP46169.1"/>
    </source>
</evidence>
<keyword evidence="3 5" id="KW-1133">Transmembrane helix</keyword>
<keyword evidence="7" id="KW-1185">Reference proteome</keyword>
<dbReference type="OrthoDB" id="7619858at2"/>
<organism evidence="6 7">
    <name type="scientific">Pontixanthobacter luteolus</name>
    <dbReference type="NCBI Taxonomy" id="295089"/>
    <lineage>
        <taxon>Bacteria</taxon>
        <taxon>Pseudomonadati</taxon>
        <taxon>Pseudomonadota</taxon>
        <taxon>Alphaproteobacteria</taxon>
        <taxon>Sphingomonadales</taxon>
        <taxon>Erythrobacteraceae</taxon>
        <taxon>Pontixanthobacter</taxon>
    </lineage>
</organism>
<dbReference type="PANTHER" id="PTHR35814">
    <property type="match status" value="1"/>
</dbReference>
<dbReference type="InterPro" id="IPR001129">
    <property type="entry name" value="Membr-assoc_MAPEG"/>
</dbReference>
<dbReference type="GO" id="GO:0016020">
    <property type="term" value="C:membrane"/>
    <property type="evidence" value="ECO:0007669"/>
    <property type="project" value="UniProtKB-SubCell"/>
</dbReference>
<feature type="transmembrane region" description="Helical" evidence="5">
    <location>
        <begin position="106"/>
        <end position="127"/>
    </location>
</feature>
<dbReference type="AlphaFoldDB" id="A0A6I4UWB1"/>
<comment type="subcellular location">
    <subcellularLocation>
        <location evidence="1">Membrane</location>
    </subcellularLocation>
</comment>
<comment type="caution">
    <text evidence="6">The sequence shown here is derived from an EMBL/GenBank/DDBJ whole genome shotgun (WGS) entry which is preliminary data.</text>
</comment>
<dbReference type="RefSeq" id="WP_160729430.1">
    <property type="nucleotide sequence ID" value="NZ_CANLWR010000001.1"/>
</dbReference>
<evidence type="ECO:0000256" key="1">
    <source>
        <dbReference type="ARBA" id="ARBA00004370"/>
    </source>
</evidence>
<dbReference type="EMBL" id="WTYP01000001">
    <property type="protein sequence ID" value="MXP46169.1"/>
    <property type="molecule type" value="Genomic_DNA"/>
</dbReference>
<feature type="transmembrane region" description="Helical" evidence="5">
    <location>
        <begin position="76"/>
        <end position="94"/>
    </location>
</feature>
<evidence type="ECO:0000256" key="3">
    <source>
        <dbReference type="ARBA" id="ARBA00022989"/>
    </source>
</evidence>
<protein>
    <submittedName>
        <fullName evidence="6">MAPEG family protein</fullName>
    </submittedName>
</protein>
<accession>A0A6I4UWB1</accession>
<evidence type="ECO:0000256" key="2">
    <source>
        <dbReference type="ARBA" id="ARBA00022692"/>
    </source>
</evidence>
<proteinExistence type="predicted"/>
<feature type="transmembrane region" description="Helical" evidence="5">
    <location>
        <begin position="53"/>
        <end position="69"/>
    </location>
</feature>
<dbReference type="Pfam" id="PF01124">
    <property type="entry name" value="MAPEG"/>
    <property type="match status" value="1"/>
</dbReference>
<evidence type="ECO:0000313" key="7">
    <source>
        <dbReference type="Proteomes" id="UP000471435"/>
    </source>
</evidence>
<dbReference type="SUPFAM" id="SSF161084">
    <property type="entry name" value="MAPEG domain-like"/>
    <property type="match status" value="1"/>
</dbReference>
<gene>
    <name evidence="6" type="ORF">GRI43_02020</name>
</gene>
<dbReference type="InterPro" id="IPR023352">
    <property type="entry name" value="MAPEG-like_dom_sf"/>
</dbReference>
<name>A0A6I4UWB1_9SPHN</name>
<dbReference type="Gene3D" id="1.20.120.550">
    <property type="entry name" value="Membrane associated eicosanoid/glutathione metabolism-like domain"/>
    <property type="match status" value="1"/>
</dbReference>
<sequence length="130" mass="13892">MLLPVTLCTAAAAGILTLWMMVRTGQIRAKAHIAHGDGDNPHLVRRMRAQLNFVESAPFILFLIAGIELSGKGAQWLGYVAAFYVLGRVAHTVGMDNEEVGKPRMIGVAITMLTLLGLSVAAVLIAARVI</sequence>
<keyword evidence="4 5" id="KW-0472">Membrane</keyword>
<reference evidence="6 7" key="1">
    <citation type="submission" date="2019-12" db="EMBL/GenBank/DDBJ databases">
        <title>Genomic-based taxomic classification of the family Erythrobacteraceae.</title>
        <authorList>
            <person name="Xu L."/>
        </authorList>
    </citation>
    <scope>NUCLEOTIDE SEQUENCE [LARGE SCALE GENOMIC DNA]</scope>
    <source>
        <strain evidence="6 7">SW-109</strain>
    </source>
</reference>
<dbReference type="PANTHER" id="PTHR35814:SF1">
    <property type="entry name" value="GLUTATHIONE S-TRANSFERASE-RELATED"/>
    <property type="match status" value="1"/>
</dbReference>
<dbReference type="Proteomes" id="UP000471435">
    <property type="component" value="Unassembled WGS sequence"/>
</dbReference>
<evidence type="ECO:0000256" key="4">
    <source>
        <dbReference type="ARBA" id="ARBA00023136"/>
    </source>
</evidence>